<reference evidence="1 2" key="1">
    <citation type="submission" date="2023-12" db="EMBL/GenBank/DDBJ databases">
        <title>Genome sequencing and assembly of bacterial species from a model synthetic community.</title>
        <authorList>
            <person name="Hogle S.L."/>
        </authorList>
    </citation>
    <scope>NUCLEOTIDE SEQUENCE [LARGE SCALE GENOMIC DNA]</scope>
    <source>
        <strain evidence="1 2">HAMBI_3031</strain>
    </source>
</reference>
<keyword evidence="2" id="KW-1185">Reference proteome</keyword>
<organism evidence="1 2">
    <name type="scientific">Niabella yanshanensis</name>
    <dbReference type="NCBI Taxonomy" id="577386"/>
    <lineage>
        <taxon>Bacteria</taxon>
        <taxon>Pseudomonadati</taxon>
        <taxon>Bacteroidota</taxon>
        <taxon>Chitinophagia</taxon>
        <taxon>Chitinophagales</taxon>
        <taxon>Chitinophagaceae</taxon>
        <taxon>Niabella</taxon>
    </lineage>
</organism>
<evidence type="ECO:0000313" key="1">
    <source>
        <dbReference type="EMBL" id="WQD38968.1"/>
    </source>
</evidence>
<dbReference type="EMBL" id="CP139960">
    <property type="protein sequence ID" value="WQD38968.1"/>
    <property type="molecule type" value="Genomic_DNA"/>
</dbReference>
<proteinExistence type="predicted"/>
<dbReference type="RefSeq" id="WP_114792559.1">
    <property type="nucleotide sequence ID" value="NZ_CP139960.1"/>
</dbReference>
<name>A0ABZ0W8P0_9BACT</name>
<gene>
    <name evidence="1" type="ORF">U0035_02260</name>
</gene>
<protein>
    <submittedName>
        <fullName evidence="1">Uncharacterized protein</fullName>
    </submittedName>
</protein>
<sequence>MYANNHQDAGSLALLQLTRKLNRWVEEEGRRGDYVKPSGKKPASFLFHLLLMLNIIYCYENISSQTT</sequence>
<accession>A0ABZ0W8P0</accession>
<evidence type="ECO:0000313" key="2">
    <source>
        <dbReference type="Proteomes" id="UP001325680"/>
    </source>
</evidence>
<dbReference type="Proteomes" id="UP001325680">
    <property type="component" value="Chromosome"/>
</dbReference>